<feature type="region of interest" description="Disordered" evidence="1">
    <location>
        <begin position="114"/>
        <end position="157"/>
    </location>
</feature>
<evidence type="ECO:0000256" key="1">
    <source>
        <dbReference type="SAM" id="MobiDB-lite"/>
    </source>
</evidence>
<sequence length="157" mass="18065">MTNPRQSNRLIRSTSYAVAQYIAYFGVISLDTPAYFTSVTTYLDSPLAGADLRCISTRGALPRNFLHSTLDHRSAKRWTETIDLHLVCPLYTSFLQKYNHPQTRSFTRLFISSPRRPSRSHSRPVVSRSLSAPHCRRREDITQTPSKNHDKELIRDT</sequence>
<protein>
    <submittedName>
        <fullName evidence="2">Uncharacterized protein</fullName>
    </submittedName>
</protein>
<evidence type="ECO:0000313" key="3">
    <source>
        <dbReference type="Proteomes" id="UP000299102"/>
    </source>
</evidence>
<organism evidence="2 3">
    <name type="scientific">Eumeta variegata</name>
    <name type="common">Bagworm moth</name>
    <name type="synonym">Eumeta japonica</name>
    <dbReference type="NCBI Taxonomy" id="151549"/>
    <lineage>
        <taxon>Eukaryota</taxon>
        <taxon>Metazoa</taxon>
        <taxon>Ecdysozoa</taxon>
        <taxon>Arthropoda</taxon>
        <taxon>Hexapoda</taxon>
        <taxon>Insecta</taxon>
        <taxon>Pterygota</taxon>
        <taxon>Neoptera</taxon>
        <taxon>Endopterygota</taxon>
        <taxon>Lepidoptera</taxon>
        <taxon>Glossata</taxon>
        <taxon>Ditrysia</taxon>
        <taxon>Tineoidea</taxon>
        <taxon>Psychidae</taxon>
        <taxon>Oiketicinae</taxon>
        <taxon>Eumeta</taxon>
    </lineage>
</organism>
<proteinExistence type="predicted"/>
<feature type="compositionally biased region" description="Basic and acidic residues" evidence="1">
    <location>
        <begin position="137"/>
        <end position="157"/>
    </location>
</feature>
<evidence type="ECO:0000313" key="2">
    <source>
        <dbReference type="EMBL" id="GBP46051.1"/>
    </source>
</evidence>
<dbReference type="EMBL" id="BGZK01000475">
    <property type="protein sequence ID" value="GBP46051.1"/>
    <property type="molecule type" value="Genomic_DNA"/>
</dbReference>
<accession>A0A4C1W4R0</accession>
<name>A0A4C1W4R0_EUMVA</name>
<dbReference type="AlphaFoldDB" id="A0A4C1W4R0"/>
<comment type="caution">
    <text evidence="2">The sequence shown here is derived from an EMBL/GenBank/DDBJ whole genome shotgun (WGS) entry which is preliminary data.</text>
</comment>
<gene>
    <name evidence="2" type="ORF">EVAR_24245_1</name>
</gene>
<reference evidence="2 3" key="1">
    <citation type="journal article" date="2019" name="Commun. Biol.">
        <title>The bagworm genome reveals a unique fibroin gene that provides high tensile strength.</title>
        <authorList>
            <person name="Kono N."/>
            <person name="Nakamura H."/>
            <person name="Ohtoshi R."/>
            <person name="Tomita M."/>
            <person name="Numata K."/>
            <person name="Arakawa K."/>
        </authorList>
    </citation>
    <scope>NUCLEOTIDE SEQUENCE [LARGE SCALE GENOMIC DNA]</scope>
</reference>
<keyword evidence="3" id="KW-1185">Reference proteome</keyword>
<dbReference type="Proteomes" id="UP000299102">
    <property type="component" value="Unassembled WGS sequence"/>
</dbReference>